<dbReference type="SUPFAM" id="SSF52283">
    <property type="entry name" value="Formate/glycerate dehydrogenase catalytic domain-like"/>
    <property type="match status" value="1"/>
</dbReference>
<dbReference type="InterPro" id="IPR050857">
    <property type="entry name" value="D-2-hydroxyacid_DH"/>
</dbReference>
<dbReference type="InterPro" id="IPR036291">
    <property type="entry name" value="NAD(P)-bd_dom_sf"/>
</dbReference>
<dbReference type="PANTHER" id="PTHR42789">
    <property type="entry name" value="D-ISOMER SPECIFIC 2-HYDROXYACID DEHYDROGENASE FAMILY PROTEIN (AFU_ORTHOLOGUE AFUA_6G10090)"/>
    <property type="match status" value="1"/>
</dbReference>
<feature type="domain" description="D-isomer specific 2-hydroxyacid dehydrogenase catalytic" evidence="5">
    <location>
        <begin position="4"/>
        <end position="310"/>
    </location>
</feature>
<dbReference type="CDD" id="cd12179">
    <property type="entry name" value="2-Hacid_dh_14"/>
    <property type="match status" value="1"/>
</dbReference>
<evidence type="ECO:0000259" key="5">
    <source>
        <dbReference type="Pfam" id="PF00389"/>
    </source>
</evidence>
<evidence type="ECO:0000259" key="6">
    <source>
        <dbReference type="Pfam" id="PF02826"/>
    </source>
</evidence>
<reference evidence="7" key="1">
    <citation type="submission" date="2023-07" db="EMBL/GenBank/DDBJ databases">
        <title>The genome sequence of Rhodocytophaga aerolata KACC 12507.</title>
        <authorList>
            <person name="Zhang X."/>
        </authorList>
    </citation>
    <scope>NUCLEOTIDE SEQUENCE</scope>
    <source>
        <strain evidence="7">KACC 12507</strain>
    </source>
</reference>
<evidence type="ECO:0000313" key="7">
    <source>
        <dbReference type="EMBL" id="MDO1447633.1"/>
    </source>
</evidence>
<dbReference type="InterPro" id="IPR006139">
    <property type="entry name" value="D-isomer_2_OHA_DH_cat_dom"/>
</dbReference>
<evidence type="ECO:0000256" key="2">
    <source>
        <dbReference type="ARBA" id="ARBA00023002"/>
    </source>
</evidence>
<dbReference type="Pfam" id="PF02826">
    <property type="entry name" value="2-Hacid_dh_C"/>
    <property type="match status" value="1"/>
</dbReference>
<keyword evidence="3" id="KW-0520">NAD</keyword>
<name>A0ABT8R6A3_9BACT</name>
<evidence type="ECO:0000256" key="1">
    <source>
        <dbReference type="ARBA" id="ARBA00005854"/>
    </source>
</evidence>
<dbReference type="SUPFAM" id="SSF51735">
    <property type="entry name" value="NAD(P)-binding Rossmann-fold domains"/>
    <property type="match status" value="1"/>
</dbReference>
<evidence type="ECO:0000256" key="3">
    <source>
        <dbReference type="ARBA" id="ARBA00023027"/>
    </source>
</evidence>
<dbReference type="Gene3D" id="3.40.50.720">
    <property type="entry name" value="NAD(P)-binding Rossmann-like Domain"/>
    <property type="match status" value="2"/>
</dbReference>
<gene>
    <name evidence="7" type="ORF">Q0590_15290</name>
</gene>
<feature type="domain" description="D-isomer specific 2-hydroxyacid dehydrogenase NAD-binding" evidence="6">
    <location>
        <begin position="106"/>
        <end position="287"/>
    </location>
</feature>
<dbReference type="PROSITE" id="PS00670">
    <property type="entry name" value="D_2_HYDROXYACID_DH_2"/>
    <property type="match status" value="1"/>
</dbReference>
<evidence type="ECO:0000313" key="8">
    <source>
        <dbReference type="Proteomes" id="UP001168528"/>
    </source>
</evidence>
<comment type="similarity">
    <text evidence="1 4">Belongs to the D-isomer specific 2-hydroxyacid dehydrogenase family.</text>
</comment>
<keyword evidence="8" id="KW-1185">Reference proteome</keyword>
<proteinExistence type="inferred from homology"/>
<dbReference type="InterPro" id="IPR006140">
    <property type="entry name" value="D-isomer_DH_NAD-bd"/>
</dbReference>
<dbReference type="InterPro" id="IPR029753">
    <property type="entry name" value="D-isomer_DH_CS"/>
</dbReference>
<evidence type="ECO:0000256" key="4">
    <source>
        <dbReference type="RuleBase" id="RU003719"/>
    </source>
</evidence>
<organism evidence="7 8">
    <name type="scientific">Rhodocytophaga aerolata</name>
    <dbReference type="NCBI Taxonomy" id="455078"/>
    <lineage>
        <taxon>Bacteria</taxon>
        <taxon>Pseudomonadati</taxon>
        <taxon>Bacteroidota</taxon>
        <taxon>Cytophagia</taxon>
        <taxon>Cytophagales</taxon>
        <taxon>Rhodocytophagaceae</taxon>
        <taxon>Rhodocytophaga</taxon>
    </lineage>
</organism>
<dbReference type="PANTHER" id="PTHR42789:SF1">
    <property type="entry name" value="D-ISOMER SPECIFIC 2-HYDROXYACID DEHYDROGENASE FAMILY PROTEIN (AFU_ORTHOLOGUE AFUA_6G10090)"/>
    <property type="match status" value="1"/>
</dbReference>
<keyword evidence="2 4" id="KW-0560">Oxidoreductase</keyword>
<accession>A0ABT8R6A3</accession>
<dbReference type="RefSeq" id="WP_302038438.1">
    <property type="nucleotide sequence ID" value="NZ_JAUKPO010000008.1"/>
</dbReference>
<protein>
    <submittedName>
        <fullName evidence="7">2-hydroxyacid dehydrogenase</fullName>
    </submittedName>
</protein>
<dbReference type="Proteomes" id="UP001168528">
    <property type="component" value="Unassembled WGS sequence"/>
</dbReference>
<dbReference type="Pfam" id="PF00389">
    <property type="entry name" value="2-Hacid_dh"/>
    <property type="match status" value="1"/>
</dbReference>
<sequence>MTHILVVDEMHPSLLPMLSAKGIQADYKPAFVRKDILENIAPYDGIIIRSKTVIDEEILSRATNLKFIGRAGAGLDQMDLEAIEKRNIQVFNAPEGNRDAVGEHALTMLLCLFNNILQADKEVRAKNWKREANRGIELGGRTVAIIGYGNTGNAFARRLSGFNCRVLAYDKYLSTYTNSYAQEATMEQIFEQADVLSLHIPLTPETLKLVNTEFINRFRKNIFIINTARGEIISLPDLAKAVEAGKVRGACLDVLENEKLQTLTDVQEQAFSFLSGVQNVIFSPHVAGWTHESYVRINEVLVEKIARFINQS</sequence>
<dbReference type="EMBL" id="JAUKPO010000008">
    <property type="protein sequence ID" value="MDO1447633.1"/>
    <property type="molecule type" value="Genomic_DNA"/>
</dbReference>
<comment type="caution">
    <text evidence="7">The sequence shown here is derived from an EMBL/GenBank/DDBJ whole genome shotgun (WGS) entry which is preliminary data.</text>
</comment>